<feature type="region of interest" description="Disordered" evidence="1">
    <location>
        <begin position="1"/>
        <end position="30"/>
    </location>
</feature>
<protein>
    <submittedName>
        <fullName evidence="2">Uncharacterized protein</fullName>
    </submittedName>
</protein>
<organism evidence="2 3">
    <name type="scientific">Thermomonospora cellulosilytica</name>
    <dbReference type="NCBI Taxonomy" id="1411118"/>
    <lineage>
        <taxon>Bacteria</taxon>
        <taxon>Bacillati</taxon>
        <taxon>Actinomycetota</taxon>
        <taxon>Actinomycetes</taxon>
        <taxon>Streptosporangiales</taxon>
        <taxon>Thermomonosporaceae</taxon>
        <taxon>Thermomonospora</taxon>
    </lineage>
</organism>
<dbReference type="EMBL" id="JACJII010000001">
    <property type="protein sequence ID" value="MBA9005854.1"/>
    <property type="molecule type" value="Genomic_DNA"/>
</dbReference>
<evidence type="ECO:0000256" key="1">
    <source>
        <dbReference type="SAM" id="MobiDB-lite"/>
    </source>
</evidence>
<comment type="caution">
    <text evidence="2">The sequence shown here is derived from an EMBL/GenBank/DDBJ whole genome shotgun (WGS) entry which is preliminary data.</text>
</comment>
<name>A0A7W3N1P8_9ACTN</name>
<dbReference type="RefSeq" id="WP_182706913.1">
    <property type="nucleotide sequence ID" value="NZ_JACJII010000001.1"/>
</dbReference>
<gene>
    <name evidence="2" type="ORF">HNR21_004736</name>
</gene>
<dbReference type="Proteomes" id="UP000539313">
    <property type="component" value="Unassembled WGS sequence"/>
</dbReference>
<sequence length="100" mass="11460">MVNAEDLLARVDTANHRHRRRLEQMPEDTAEQAAAKRAVARALAFVIELRTVLSLSLRERDEVLAELEETRRQRDELQARLDALQGHPPDDPTDPTGNRR</sequence>
<feature type="region of interest" description="Disordered" evidence="1">
    <location>
        <begin position="75"/>
        <end position="100"/>
    </location>
</feature>
<evidence type="ECO:0000313" key="3">
    <source>
        <dbReference type="Proteomes" id="UP000539313"/>
    </source>
</evidence>
<keyword evidence="3" id="KW-1185">Reference proteome</keyword>
<evidence type="ECO:0000313" key="2">
    <source>
        <dbReference type="EMBL" id="MBA9005854.1"/>
    </source>
</evidence>
<dbReference type="AlphaFoldDB" id="A0A7W3N1P8"/>
<proteinExistence type="predicted"/>
<accession>A0A7W3N1P8</accession>
<reference evidence="2 3" key="1">
    <citation type="submission" date="2020-08" db="EMBL/GenBank/DDBJ databases">
        <title>Sequencing the genomes of 1000 actinobacteria strains.</title>
        <authorList>
            <person name="Klenk H.-P."/>
        </authorList>
    </citation>
    <scope>NUCLEOTIDE SEQUENCE [LARGE SCALE GENOMIC DNA]</scope>
    <source>
        <strain evidence="2 3">DSM 45823</strain>
    </source>
</reference>